<accession>A0A4V4HPE9</accession>
<dbReference type="Gene3D" id="1.10.510.10">
    <property type="entry name" value="Transferase(Phosphotransferase) domain 1"/>
    <property type="match status" value="1"/>
</dbReference>
<dbReference type="InterPro" id="IPR020635">
    <property type="entry name" value="Tyr_kinase_cat_dom"/>
</dbReference>
<dbReference type="PANTHER" id="PTHR42754">
    <property type="entry name" value="ENDOGLUCANASE"/>
    <property type="match status" value="1"/>
</dbReference>
<comment type="caution">
    <text evidence="4">The sequence shown here is derived from an EMBL/GenBank/DDBJ whole genome shotgun (WGS) entry which is preliminary data.</text>
</comment>
<feature type="region of interest" description="Disordered" evidence="2">
    <location>
        <begin position="305"/>
        <end position="327"/>
    </location>
</feature>
<dbReference type="PROSITE" id="PS50011">
    <property type="entry name" value="PROTEIN_KINASE_DOM"/>
    <property type="match status" value="1"/>
</dbReference>
<dbReference type="GO" id="GO:0005524">
    <property type="term" value="F:ATP binding"/>
    <property type="evidence" value="ECO:0007669"/>
    <property type="project" value="UniProtKB-UniRule"/>
</dbReference>
<dbReference type="CDD" id="cd14014">
    <property type="entry name" value="STKc_PknB_like"/>
    <property type="match status" value="1"/>
</dbReference>
<gene>
    <name evidence="4" type="ORF">FAA86_23530</name>
</gene>
<dbReference type="InterPro" id="IPR011047">
    <property type="entry name" value="Quinoprotein_ADH-like_sf"/>
</dbReference>
<protein>
    <recommendedName>
        <fullName evidence="3">Protein kinase domain-containing protein</fullName>
    </recommendedName>
</protein>
<reference evidence="4 5" key="1">
    <citation type="submission" date="2019-04" db="EMBL/GenBank/DDBJ databases">
        <title>genome sequence of strain W3.</title>
        <authorList>
            <person name="Gao J."/>
            <person name="Sun J."/>
        </authorList>
    </citation>
    <scope>NUCLEOTIDE SEQUENCE [LARGE SCALE GENOMIC DNA]</scope>
    <source>
        <strain evidence="4 5">W3</strain>
    </source>
</reference>
<dbReference type="SMART" id="SM00219">
    <property type="entry name" value="TyrKc"/>
    <property type="match status" value="1"/>
</dbReference>
<evidence type="ECO:0000313" key="4">
    <source>
        <dbReference type="EMBL" id="THV29696.1"/>
    </source>
</evidence>
<dbReference type="Pfam" id="PF17164">
    <property type="entry name" value="DUF5122"/>
    <property type="match status" value="1"/>
</dbReference>
<dbReference type="GO" id="GO:0004713">
    <property type="term" value="F:protein tyrosine kinase activity"/>
    <property type="evidence" value="ECO:0007669"/>
    <property type="project" value="InterPro"/>
</dbReference>
<dbReference type="RefSeq" id="WP_136543646.1">
    <property type="nucleotide sequence ID" value="NZ_STGU01000033.1"/>
</dbReference>
<dbReference type="AlphaFoldDB" id="A0A4V4HPE9"/>
<evidence type="ECO:0000259" key="3">
    <source>
        <dbReference type="PROSITE" id="PS50011"/>
    </source>
</evidence>
<dbReference type="Gene3D" id="2.80.10.50">
    <property type="match status" value="1"/>
</dbReference>
<dbReference type="Pfam" id="PF00069">
    <property type="entry name" value="Pkinase"/>
    <property type="match status" value="1"/>
</dbReference>
<feature type="binding site" evidence="1">
    <location>
        <position position="45"/>
    </location>
    <ligand>
        <name>ATP</name>
        <dbReference type="ChEBI" id="CHEBI:30616"/>
    </ligand>
</feature>
<dbReference type="InterPro" id="IPR000719">
    <property type="entry name" value="Prot_kinase_dom"/>
</dbReference>
<dbReference type="PROSITE" id="PS00107">
    <property type="entry name" value="PROTEIN_KINASE_ATP"/>
    <property type="match status" value="1"/>
</dbReference>
<dbReference type="SUPFAM" id="SSF50998">
    <property type="entry name" value="Quinoprotein alcohol dehydrogenase-like"/>
    <property type="match status" value="1"/>
</dbReference>
<dbReference type="InterPro" id="IPR013431">
    <property type="entry name" value="Delta_60_rpt"/>
</dbReference>
<dbReference type="Proteomes" id="UP000307378">
    <property type="component" value="Unassembled WGS sequence"/>
</dbReference>
<organism evidence="4 5">
    <name type="scientific">Rhizobium rosettiformans W3</name>
    <dbReference type="NCBI Taxonomy" id="538378"/>
    <lineage>
        <taxon>Bacteria</taxon>
        <taxon>Pseudomonadati</taxon>
        <taxon>Pseudomonadota</taxon>
        <taxon>Alphaproteobacteria</taxon>
        <taxon>Hyphomicrobiales</taxon>
        <taxon>Rhizobiaceae</taxon>
        <taxon>Rhizobium/Agrobacterium group</taxon>
        <taxon>Rhizobium</taxon>
    </lineage>
</organism>
<dbReference type="InterPro" id="IPR011009">
    <property type="entry name" value="Kinase-like_dom_sf"/>
</dbReference>
<evidence type="ECO:0000256" key="1">
    <source>
        <dbReference type="PROSITE-ProRule" id="PRU10141"/>
    </source>
</evidence>
<sequence length="767" mass="82472">MEYKNALPANTMLRQYRIEKVLGQGGFGITYLAYDVELQRQVAIKECYPRDFVMREGTAVTSATPQNEVDYKWALGKFMDEATTLAKFRHPGIVQVLQILKEENNTAYMVLEFVRGQSLDNWLKTLPGPPSQAQLDSILQPILDALSSVHRENIAHRDIAPDNIYIRPSGEALLLDFGAARLTLGQHSKTLNLVVKDGYSAPEQYYSEGRQGPWTDIYALSATLYRCIAGKKPPDAMARLDAINNGEPDPMTSLEAMGVEGYSSEYLAAIQKGLAPQTKSRPQSIQAWRKDLVGDAISAAPAISHVVTSTQTKPDRGGLSKSKPAKPQGSHLVAYVSAAVLMIAAGAGYWLYQGHLQAEEAQAWATASELDNESTYASFIRDYPDSPKVDQARQNVAALSSAWDVTLGDGRKGEALASATRDNLITVAGYEVFDTPLKQQAVVYRLSRSGKIVWTAAFGEAGEDVFHAVTQLADGSVIAVGEATTSGDTRSDAIVARFTPKGEVAWARRFGGPGSDRLLSVVQRASGNFVSVGTTTKNINSLAQGWMLEISPQGELIDDRNFDHPDGGMFTSVVETVGGGLVAAGQTGDLAGSDPDFWIIRLSSDGAVLLDRQPGGSGVDRINGMTVGANGDILLAGETTSFGTSTADGIILRLTPDNKMPPKVLAKQGQDRLASIATDSGGYVYAAGSSDSAGTEYSSAWIVKLSPDLRTTVWESTGTDSSETMSRTLSLMDDGSIIVAGRTTDLDTNRPSFRIHRMFPDRDESGS</sequence>
<evidence type="ECO:0000256" key="2">
    <source>
        <dbReference type="SAM" id="MobiDB-lite"/>
    </source>
</evidence>
<name>A0A4V4HPE9_9HYPH</name>
<evidence type="ECO:0000313" key="5">
    <source>
        <dbReference type="Proteomes" id="UP000307378"/>
    </source>
</evidence>
<dbReference type="PANTHER" id="PTHR42754:SF1">
    <property type="entry name" value="LIPOPROTEIN"/>
    <property type="match status" value="1"/>
</dbReference>
<keyword evidence="1" id="KW-0067">ATP-binding</keyword>
<dbReference type="SUPFAM" id="SSF56112">
    <property type="entry name" value="Protein kinase-like (PK-like)"/>
    <property type="match status" value="1"/>
</dbReference>
<feature type="domain" description="Protein kinase" evidence="3">
    <location>
        <begin position="16"/>
        <end position="293"/>
    </location>
</feature>
<dbReference type="EMBL" id="STGU01000033">
    <property type="protein sequence ID" value="THV29696.1"/>
    <property type="molecule type" value="Genomic_DNA"/>
</dbReference>
<keyword evidence="1" id="KW-0547">Nucleotide-binding</keyword>
<proteinExistence type="predicted"/>
<dbReference type="InterPro" id="IPR017441">
    <property type="entry name" value="Protein_kinase_ATP_BS"/>
</dbReference>